<evidence type="ECO:0000313" key="1">
    <source>
        <dbReference type="EMBL" id="MBX68048.1"/>
    </source>
</evidence>
<proteinExistence type="predicted"/>
<sequence length="66" mass="7587">MFSQCRTFQGKGLHAFTKYNATAKSYPKNIIITFLCTALSSTNEQFQSHNFLPKWLILKLWSVSQA</sequence>
<organism evidence="1">
    <name type="scientific">Rhizophora mucronata</name>
    <name type="common">Asiatic mangrove</name>
    <dbReference type="NCBI Taxonomy" id="61149"/>
    <lineage>
        <taxon>Eukaryota</taxon>
        <taxon>Viridiplantae</taxon>
        <taxon>Streptophyta</taxon>
        <taxon>Embryophyta</taxon>
        <taxon>Tracheophyta</taxon>
        <taxon>Spermatophyta</taxon>
        <taxon>Magnoliopsida</taxon>
        <taxon>eudicotyledons</taxon>
        <taxon>Gunneridae</taxon>
        <taxon>Pentapetalae</taxon>
        <taxon>rosids</taxon>
        <taxon>fabids</taxon>
        <taxon>Malpighiales</taxon>
        <taxon>Rhizophoraceae</taxon>
        <taxon>Rhizophora</taxon>
    </lineage>
</organism>
<reference evidence="1" key="1">
    <citation type="submission" date="2018-02" db="EMBL/GenBank/DDBJ databases">
        <title>Rhizophora mucronata_Transcriptome.</title>
        <authorList>
            <person name="Meera S.P."/>
            <person name="Sreeshan A."/>
            <person name="Augustine A."/>
        </authorList>
    </citation>
    <scope>NUCLEOTIDE SEQUENCE</scope>
    <source>
        <tissue evidence="1">Leaf</tissue>
    </source>
</reference>
<protein>
    <submittedName>
        <fullName evidence="1">Uncharacterized protein</fullName>
    </submittedName>
</protein>
<name>A0A2P2QM47_RHIMU</name>
<accession>A0A2P2QM47</accession>
<dbReference type="EMBL" id="GGEC01087564">
    <property type="protein sequence ID" value="MBX68048.1"/>
    <property type="molecule type" value="Transcribed_RNA"/>
</dbReference>
<dbReference type="AlphaFoldDB" id="A0A2P2QM47"/>